<protein>
    <recommendedName>
        <fullName evidence="2">YjcQ protein</fullName>
    </recommendedName>
</protein>
<dbReference type="SUPFAM" id="SSF46785">
    <property type="entry name" value="Winged helix' DNA-binding domain"/>
    <property type="match status" value="1"/>
</dbReference>
<evidence type="ECO:0008006" key="2">
    <source>
        <dbReference type="Google" id="ProtNLM"/>
    </source>
</evidence>
<accession>W0FIT5</accession>
<dbReference type="Pfam" id="PF09639">
    <property type="entry name" value="YjcQ"/>
    <property type="match status" value="1"/>
</dbReference>
<name>W0FIT5_9BACT</name>
<dbReference type="InterPro" id="IPR036388">
    <property type="entry name" value="WH-like_DNA-bd_sf"/>
</dbReference>
<proteinExistence type="predicted"/>
<dbReference type="InterPro" id="IPR036390">
    <property type="entry name" value="WH_DNA-bd_sf"/>
</dbReference>
<sequence>MAKDDYDVIVFRILGYLYKQLKSGQPAEPEMLRHDSKTCNHINEEYWKYVVTNMQEAGLIQGLKKEEGQDEYDRIEEQLKNIRITPKGIGVLSDNPMIERVEKMIKGILNIG</sequence>
<dbReference type="EMBL" id="KC246804">
    <property type="protein sequence ID" value="AHF24743.1"/>
    <property type="molecule type" value="Genomic_DNA"/>
</dbReference>
<dbReference type="InterPro" id="IPR018597">
    <property type="entry name" value="Phage_Tuc2009_YjcQ"/>
</dbReference>
<evidence type="ECO:0000313" key="1">
    <source>
        <dbReference type="EMBL" id="AHF24743.1"/>
    </source>
</evidence>
<organism evidence="1">
    <name type="scientific">uncultured bacterium Contig12</name>
    <dbReference type="NCBI Taxonomy" id="1393397"/>
    <lineage>
        <taxon>Bacteria</taxon>
        <taxon>environmental samples</taxon>
    </lineage>
</organism>
<reference evidence="1" key="1">
    <citation type="journal article" date="2013" name="PLoS ONE">
        <title>Metagenomic insights into the carbohydrate-active enzymes carried by the microorganisms adhering to solid digesta in the rumen of cows.</title>
        <authorList>
            <person name="Wang L."/>
            <person name="Hatem A."/>
            <person name="Catalyurek U.V."/>
            <person name="Morrison M."/>
            <person name="Yu Z."/>
        </authorList>
    </citation>
    <scope>NUCLEOTIDE SEQUENCE</scope>
</reference>
<dbReference type="Gene3D" id="1.10.10.10">
    <property type="entry name" value="Winged helix-like DNA-binding domain superfamily/Winged helix DNA-binding domain"/>
    <property type="match status" value="1"/>
</dbReference>
<dbReference type="AlphaFoldDB" id="W0FIT5"/>